<name>A0A9P5RW71_9FUNG</name>
<evidence type="ECO:0000313" key="1">
    <source>
        <dbReference type="EMBL" id="KAF9148937.1"/>
    </source>
</evidence>
<proteinExistence type="predicted"/>
<sequence length="118" mass="13834">MHVDTLDLTRLDCTRLGELHLYKNPQDETYNIDLKRQPLKSNPKLKDLLLSGFERGKLEAEHFAKLERVQKLQLNRWSNNEEPALGLLQLMAKTYKLWSSAMWMTLDQLVIQQGEKVI</sequence>
<accession>A0A9P5RW71</accession>
<reference evidence="1" key="1">
    <citation type="journal article" date="2020" name="Fungal Divers.">
        <title>Resolving the Mortierellaceae phylogeny through synthesis of multi-gene phylogenetics and phylogenomics.</title>
        <authorList>
            <person name="Vandepol N."/>
            <person name="Liber J."/>
            <person name="Desiro A."/>
            <person name="Na H."/>
            <person name="Kennedy M."/>
            <person name="Barry K."/>
            <person name="Grigoriev I.V."/>
            <person name="Miller A.N."/>
            <person name="O'Donnell K."/>
            <person name="Stajich J.E."/>
            <person name="Bonito G."/>
        </authorList>
    </citation>
    <scope>NUCLEOTIDE SEQUENCE</scope>
    <source>
        <strain evidence="1">NRRL 6426</strain>
    </source>
</reference>
<dbReference type="Proteomes" id="UP000748756">
    <property type="component" value="Unassembled WGS sequence"/>
</dbReference>
<protein>
    <submittedName>
        <fullName evidence="1">Uncharacterized protein</fullName>
    </submittedName>
</protein>
<dbReference type="EMBL" id="JAAAUQ010000595">
    <property type="protein sequence ID" value="KAF9148937.1"/>
    <property type="molecule type" value="Genomic_DNA"/>
</dbReference>
<comment type="caution">
    <text evidence="1">The sequence shown here is derived from an EMBL/GenBank/DDBJ whole genome shotgun (WGS) entry which is preliminary data.</text>
</comment>
<gene>
    <name evidence="1" type="ORF">BG015_009302</name>
</gene>
<evidence type="ECO:0000313" key="2">
    <source>
        <dbReference type="Proteomes" id="UP000748756"/>
    </source>
</evidence>
<organism evidence="1 2">
    <name type="scientific">Linnemannia schmuckeri</name>
    <dbReference type="NCBI Taxonomy" id="64567"/>
    <lineage>
        <taxon>Eukaryota</taxon>
        <taxon>Fungi</taxon>
        <taxon>Fungi incertae sedis</taxon>
        <taxon>Mucoromycota</taxon>
        <taxon>Mortierellomycotina</taxon>
        <taxon>Mortierellomycetes</taxon>
        <taxon>Mortierellales</taxon>
        <taxon>Mortierellaceae</taxon>
        <taxon>Linnemannia</taxon>
    </lineage>
</organism>
<dbReference type="AlphaFoldDB" id="A0A9P5RW71"/>
<dbReference type="SUPFAM" id="SSF52047">
    <property type="entry name" value="RNI-like"/>
    <property type="match status" value="1"/>
</dbReference>
<keyword evidence="2" id="KW-1185">Reference proteome</keyword>